<reference evidence="1 2" key="1">
    <citation type="submission" date="2019-03" db="EMBL/GenBank/DDBJ databases">
        <title>Single cell metagenomics reveals metabolic interactions within the superorganism composed of flagellate Streblomastix strix and complex community of Bacteroidetes bacteria on its surface.</title>
        <authorList>
            <person name="Treitli S.C."/>
            <person name="Kolisko M."/>
            <person name="Husnik F."/>
            <person name="Keeling P."/>
            <person name="Hampl V."/>
        </authorList>
    </citation>
    <scope>NUCLEOTIDE SEQUENCE [LARGE SCALE GENOMIC DNA]</scope>
    <source>
        <strain evidence="1">ST1C</strain>
    </source>
</reference>
<dbReference type="InterPro" id="IPR043502">
    <property type="entry name" value="DNA/RNA_pol_sf"/>
</dbReference>
<dbReference type="AlphaFoldDB" id="A0A5J4X4V6"/>
<sequence>MIQKELHLGKIKQIEDKNVQLWNPVHIIPNPDGSLRRITDSRTLNKEIITSKFKMEDIQSLLTLVEQEDWAFSINIKSTYNHIKVSNELQSQLAFTVGMKTYTHIELSFSISIATRIFSKILQPAKENSERRAK</sequence>
<dbReference type="Gene3D" id="3.10.10.10">
    <property type="entry name" value="HIV Type 1 Reverse Transcriptase, subunit A, domain 1"/>
    <property type="match status" value="1"/>
</dbReference>
<accession>A0A5J4X4V6</accession>
<evidence type="ECO:0000313" key="1">
    <source>
        <dbReference type="EMBL" id="KAA6401766.1"/>
    </source>
</evidence>
<organism evidence="1 2">
    <name type="scientific">Streblomastix strix</name>
    <dbReference type="NCBI Taxonomy" id="222440"/>
    <lineage>
        <taxon>Eukaryota</taxon>
        <taxon>Metamonada</taxon>
        <taxon>Preaxostyla</taxon>
        <taxon>Oxymonadida</taxon>
        <taxon>Streblomastigidae</taxon>
        <taxon>Streblomastix</taxon>
    </lineage>
</organism>
<evidence type="ECO:0008006" key="3">
    <source>
        <dbReference type="Google" id="ProtNLM"/>
    </source>
</evidence>
<gene>
    <name evidence="1" type="ORF">EZS28_002708</name>
</gene>
<dbReference type="Proteomes" id="UP000324800">
    <property type="component" value="Unassembled WGS sequence"/>
</dbReference>
<protein>
    <recommendedName>
        <fullName evidence="3">Reverse transcriptase domain-containing protein</fullName>
    </recommendedName>
</protein>
<dbReference type="SUPFAM" id="SSF56672">
    <property type="entry name" value="DNA/RNA polymerases"/>
    <property type="match status" value="1"/>
</dbReference>
<dbReference type="EMBL" id="SNRW01000337">
    <property type="protein sequence ID" value="KAA6401766.1"/>
    <property type="molecule type" value="Genomic_DNA"/>
</dbReference>
<proteinExistence type="predicted"/>
<dbReference type="OrthoDB" id="8057740at2759"/>
<dbReference type="PANTHER" id="PTHR33050:SF7">
    <property type="entry name" value="RIBONUCLEASE H"/>
    <property type="match status" value="1"/>
</dbReference>
<evidence type="ECO:0000313" key="2">
    <source>
        <dbReference type="Proteomes" id="UP000324800"/>
    </source>
</evidence>
<dbReference type="InterPro" id="IPR052055">
    <property type="entry name" value="Hepadnavirus_pol/RT"/>
</dbReference>
<name>A0A5J4X4V6_9EUKA</name>
<dbReference type="PANTHER" id="PTHR33050">
    <property type="entry name" value="REVERSE TRANSCRIPTASE DOMAIN-CONTAINING PROTEIN"/>
    <property type="match status" value="1"/>
</dbReference>
<comment type="caution">
    <text evidence="1">The sequence shown here is derived from an EMBL/GenBank/DDBJ whole genome shotgun (WGS) entry which is preliminary data.</text>
</comment>